<evidence type="ECO:0000313" key="2">
    <source>
        <dbReference type="EMBL" id="QDT00452.1"/>
    </source>
</evidence>
<dbReference type="Proteomes" id="UP000319852">
    <property type="component" value="Chromosome"/>
</dbReference>
<gene>
    <name evidence="2" type="ORF">HG15A2_37900</name>
</gene>
<sequence length="171" mass="18353">MVTVKQKPSLKAVIWTPQRICMYLSCICYVIALATPALYLERDQGAAKGLGGWSYGASLLSIGWFGALCGQYGWFANVTFIGAWLSLSSNRMVAARFCGAISVLISLHTLELFRTPIPAFLPASSSEILSKLGVGFYLWVLSMILCVLVTTSRSHSEPNQAVNPSGGSAAP</sequence>
<feature type="transmembrane region" description="Helical" evidence="1">
    <location>
        <begin position="20"/>
        <end position="39"/>
    </location>
</feature>
<reference evidence="2 3" key="1">
    <citation type="submission" date="2019-02" db="EMBL/GenBank/DDBJ databases">
        <title>Deep-cultivation of Planctomycetes and their phenomic and genomic characterization uncovers novel biology.</title>
        <authorList>
            <person name="Wiegand S."/>
            <person name="Jogler M."/>
            <person name="Boedeker C."/>
            <person name="Pinto D."/>
            <person name="Vollmers J."/>
            <person name="Rivas-Marin E."/>
            <person name="Kohn T."/>
            <person name="Peeters S.H."/>
            <person name="Heuer A."/>
            <person name="Rast P."/>
            <person name="Oberbeckmann S."/>
            <person name="Bunk B."/>
            <person name="Jeske O."/>
            <person name="Meyerdierks A."/>
            <person name="Storesund J.E."/>
            <person name="Kallscheuer N."/>
            <person name="Luecker S."/>
            <person name="Lage O.M."/>
            <person name="Pohl T."/>
            <person name="Merkel B.J."/>
            <person name="Hornburger P."/>
            <person name="Mueller R.-W."/>
            <person name="Bruemmer F."/>
            <person name="Labrenz M."/>
            <person name="Spormann A.M."/>
            <person name="Op den Camp H."/>
            <person name="Overmann J."/>
            <person name="Amann R."/>
            <person name="Jetten M.S.M."/>
            <person name="Mascher T."/>
            <person name="Medema M.H."/>
            <person name="Devos D.P."/>
            <person name="Kaster A.-K."/>
            <person name="Ovreas L."/>
            <person name="Rohde M."/>
            <person name="Galperin M.Y."/>
            <person name="Jogler C."/>
        </authorList>
    </citation>
    <scope>NUCLEOTIDE SEQUENCE [LARGE SCALE GENOMIC DNA]</scope>
    <source>
        <strain evidence="2 3">HG15A2</strain>
    </source>
</reference>
<dbReference type="KEGG" id="amob:HG15A2_37900"/>
<proteinExistence type="predicted"/>
<keyword evidence="1" id="KW-0812">Transmembrane</keyword>
<feature type="transmembrane region" description="Helical" evidence="1">
    <location>
        <begin position="59"/>
        <end position="81"/>
    </location>
</feature>
<dbReference type="EMBL" id="CP036263">
    <property type="protein sequence ID" value="QDT00452.1"/>
    <property type="molecule type" value="Genomic_DNA"/>
</dbReference>
<keyword evidence="1" id="KW-0472">Membrane</keyword>
<organism evidence="2 3">
    <name type="scientific">Adhaeretor mobilis</name>
    <dbReference type="NCBI Taxonomy" id="1930276"/>
    <lineage>
        <taxon>Bacteria</taxon>
        <taxon>Pseudomonadati</taxon>
        <taxon>Planctomycetota</taxon>
        <taxon>Planctomycetia</taxon>
        <taxon>Pirellulales</taxon>
        <taxon>Lacipirellulaceae</taxon>
        <taxon>Adhaeretor</taxon>
    </lineage>
</organism>
<dbReference type="AlphaFoldDB" id="A0A517MZY2"/>
<evidence type="ECO:0000313" key="3">
    <source>
        <dbReference type="Proteomes" id="UP000319852"/>
    </source>
</evidence>
<evidence type="ECO:0000256" key="1">
    <source>
        <dbReference type="SAM" id="Phobius"/>
    </source>
</evidence>
<keyword evidence="1" id="KW-1133">Transmembrane helix</keyword>
<feature type="transmembrane region" description="Helical" evidence="1">
    <location>
        <begin position="133"/>
        <end position="151"/>
    </location>
</feature>
<keyword evidence="3" id="KW-1185">Reference proteome</keyword>
<feature type="transmembrane region" description="Helical" evidence="1">
    <location>
        <begin position="93"/>
        <end position="113"/>
    </location>
</feature>
<protein>
    <submittedName>
        <fullName evidence="2">Uncharacterized protein</fullName>
    </submittedName>
</protein>
<accession>A0A517MZY2</accession>
<name>A0A517MZY2_9BACT</name>